<dbReference type="Proteomes" id="UP000053599">
    <property type="component" value="Unassembled WGS sequence"/>
</dbReference>
<dbReference type="Gene3D" id="3.30.200.20">
    <property type="entry name" value="Phosphorylase Kinase, domain 1"/>
    <property type="match status" value="1"/>
</dbReference>
<evidence type="ECO:0000256" key="6">
    <source>
        <dbReference type="ARBA" id="ARBA00022840"/>
    </source>
</evidence>
<dbReference type="GO" id="GO:0035556">
    <property type="term" value="P:intracellular signal transduction"/>
    <property type="evidence" value="ECO:0007669"/>
    <property type="project" value="TreeGrafter"/>
</dbReference>
<name>A0A0D1ZBU8_9EURO</name>
<dbReference type="InterPro" id="IPR011009">
    <property type="entry name" value="Kinase-like_dom_sf"/>
</dbReference>
<evidence type="ECO:0000256" key="5">
    <source>
        <dbReference type="ARBA" id="ARBA00022777"/>
    </source>
</evidence>
<comment type="catalytic activity">
    <reaction evidence="7">
        <text>L-threonyl-[protein] + ATP = O-phospho-L-threonyl-[protein] + ADP + H(+)</text>
        <dbReference type="Rhea" id="RHEA:46608"/>
        <dbReference type="Rhea" id="RHEA-COMP:11060"/>
        <dbReference type="Rhea" id="RHEA-COMP:11605"/>
        <dbReference type="ChEBI" id="CHEBI:15378"/>
        <dbReference type="ChEBI" id="CHEBI:30013"/>
        <dbReference type="ChEBI" id="CHEBI:30616"/>
        <dbReference type="ChEBI" id="CHEBI:61977"/>
        <dbReference type="ChEBI" id="CHEBI:456216"/>
        <dbReference type="EC" id="2.7.11.1"/>
    </reaction>
</comment>
<keyword evidence="3" id="KW-0808">Transferase</keyword>
<evidence type="ECO:0000256" key="7">
    <source>
        <dbReference type="ARBA" id="ARBA00047899"/>
    </source>
</evidence>
<dbReference type="Gene3D" id="1.10.510.10">
    <property type="entry name" value="Transferase(Phosphotransferase) domain 1"/>
    <property type="match status" value="1"/>
</dbReference>
<dbReference type="InterPro" id="IPR000719">
    <property type="entry name" value="Prot_kinase_dom"/>
</dbReference>
<dbReference type="SMART" id="SM00220">
    <property type="entry name" value="S_TKc"/>
    <property type="match status" value="1"/>
</dbReference>
<evidence type="ECO:0000259" key="9">
    <source>
        <dbReference type="PROSITE" id="PS50011"/>
    </source>
</evidence>
<dbReference type="HOGENOM" id="CLU_000288_31_7_1"/>
<sequence>MMTIIAEFVHLDGTRVTEKIIGVGGTGIVIQHGQRALKIPRLSRDIGNDGMLLVDESSTPNEGDYDIRSDLLLALERERAIYTRLGGHHGIVRCHNLSSTDHSIMMDIMVNGDLRHYLAQYPRPEEQQILSWLTTMAQTLTYIHDRRVIVADIRLDNLLLDEKLAIHFVDFGESTLMPLEWDLNGCDSDGYSVMTDLGQFGAVMFEIVTGQGCKFDLSHDWRGVGDLPSTSEVWLGHIIEKCWKQGFKSAKVLATELEEFCMTGDWVTMHTLE</sequence>
<evidence type="ECO:0000256" key="1">
    <source>
        <dbReference type="ARBA" id="ARBA00012513"/>
    </source>
</evidence>
<dbReference type="SUPFAM" id="SSF56112">
    <property type="entry name" value="Protein kinase-like (PK-like)"/>
    <property type="match status" value="1"/>
</dbReference>
<dbReference type="PANTHER" id="PTHR24356">
    <property type="entry name" value="SERINE/THREONINE-PROTEIN KINASE"/>
    <property type="match status" value="1"/>
</dbReference>
<gene>
    <name evidence="10" type="ORF">PV11_00029</name>
</gene>
<dbReference type="AlphaFoldDB" id="A0A0D1ZBU8"/>
<evidence type="ECO:0000313" key="10">
    <source>
        <dbReference type="EMBL" id="KIV84238.1"/>
    </source>
</evidence>
<dbReference type="OrthoDB" id="1668230at2759"/>
<evidence type="ECO:0000256" key="8">
    <source>
        <dbReference type="ARBA" id="ARBA00048679"/>
    </source>
</evidence>
<accession>A0A0D1ZBU8</accession>
<dbReference type="PROSITE" id="PS50011">
    <property type="entry name" value="PROTEIN_KINASE_DOM"/>
    <property type="match status" value="1"/>
</dbReference>
<keyword evidence="5" id="KW-0418">Kinase</keyword>
<protein>
    <recommendedName>
        <fullName evidence="1">non-specific serine/threonine protein kinase</fullName>
        <ecNumber evidence="1">2.7.11.1</ecNumber>
    </recommendedName>
</protein>
<organism evidence="10 11">
    <name type="scientific">Exophiala sideris</name>
    <dbReference type="NCBI Taxonomy" id="1016849"/>
    <lineage>
        <taxon>Eukaryota</taxon>
        <taxon>Fungi</taxon>
        <taxon>Dikarya</taxon>
        <taxon>Ascomycota</taxon>
        <taxon>Pezizomycotina</taxon>
        <taxon>Eurotiomycetes</taxon>
        <taxon>Chaetothyriomycetidae</taxon>
        <taxon>Chaetothyriales</taxon>
        <taxon>Herpotrichiellaceae</taxon>
        <taxon>Exophiala</taxon>
    </lineage>
</organism>
<dbReference type="STRING" id="1016849.A0A0D1ZBU8"/>
<dbReference type="GO" id="GO:0005524">
    <property type="term" value="F:ATP binding"/>
    <property type="evidence" value="ECO:0007669"/>
    <property type="project" value="UniProtKB-KW"/>
</dbReference>
<comment type="catalytic activity">
    <reaction evidence="8">
        <text>L-seryl-[protein] + ATP = O-phospho-L-seryl-[protein] + ADP + H(+)</text>
        <dbReference type="Rhea" id="RHEA:17989"/>
        <dbReference type="Rhea" id="RHEA-COMP:9863"/>
        <dbReference type="Rhea" id="RHEA-COMP:11604"/>
        <dbReference type="ChEBI" id="CHEBI:15378"/>
        <dbReference type="ChEBI" id="CHEBI:29999"/>
        <dbReference type="ChEBI" id="CHEBI:30616"/>
        <dbReference type="ChEBI" id="CHEBI:83421"/>
        <dbReference type="ChEBI" id="CHEBI:456216"/>
        <dbReference type="EC" id="2.7.11.1"/>
    </reaction>
</comment>
<evidence type="ECO:0000313" key="11">
    <source>
        <dbReference type="Proteomes" id="UP000053599"/>
    </source>
</evidence>
<dbReference type="Pfam" id="PF00069">
    <property type="entry name" value="Pkinase"/>
    <property type="match status" value="1"/>
</dbReference>
<reference evidence="10 11" key="1">
    <citation type="submission" date="2015-01" db="EMBL/GenBank/DDBJ databases">
        <title>The Genome Sequence of Exophiala sideris CBS121828.</title>
        <authorList>
            <consortium name="The Broad Institute Genomics Platform"/>
            <person name="Cuomo C."/>
            <person name="de Hoog S."/>
            <person name="Gorbushina A."/>
            <person name="Stielow B."/>
            <person name="Teixiera M."/>
            <person name="Abouelleil A."/>
            <person name="Chapman S.B."/>
            <person name="Priest M."/>
            <person name="Young S.K."/>
            <person name="Wortman J."/>
            <person name="Nusbaum C."/>
            <person name="Birren B."/>
        </authorList>
    </citation>
    <scope>NUCLEOTIDE SEQUENCE [LARGE SCALE GENOMIC DNA]</scope>
    <source>
        <strain evidence="10 11">CBS 121828</strain>
    </source>
</reference>
<dbReference type="GO" id="GO:0004674">
    <property type="term" value="F:protein serine/threonine kinase activity"/>
    <property type="evidence" value="ECO:0007669"/>
    <property type="project" value="UniProtKB-KW"/>
</dbReference>
<dbReference type="EMBL" id="KN846951">
    <property type="protein sequence ID" value="KIV84238.1"/>
    <property type="molecule type" value="Genomic_DNA"/>
</dbReference>
<dbReference type="InterPro" id="IPR050236">
    <property type="entry name" value="Ser_Thr_kinase_AGC"/>
</dbReference>
<keyword evidence="4" id="KW-0547">Nucleotide-binding</keyword>
<proteinExistence type="predicted"/>
<evidence type="ECO:0000256" key="3">
    <source>
        <dbReference type="ARBA" id="ARBA00022679"/>
    </source>
</evidence>
<keyword evidence="2" id="KW-0723">Serine/threonine-protein kinase</keyword>
<dbReference type="PANTHER" id="PTHR24356:SF422">
    <property type="entry name" value="PROTEIN KINASE DOMAIN-CONTAINING PROTEIN"/>
    <property type="match status" value="1"/>
</dbReference>
<evidence type="ECO:0000256" key="4">
    <source>
        <dbReference type="ARBA" id="ARBA00022741"/>
    </source>
</evidence>
<evidence type="ECO:0000256" key="2">
    <source>
        <dbReference type="ARBA" id="ARBA00022527"/>
    </source>
</evidence>
<feature type="domain" description="Protein kinase" evidence="9">
    <location>
        <begin position="15"/>
        <end position="273"/>
    </location>
</feature>
<keyword evidence="6" id="KW-0067">ATP-binding</keyword>
<dbReference type="EC" id="2.7.11.1" evidence="1"/>